<dbReference type="Pfam" id="PF13358">
    <property type="entry name" value="DDE_3"/>
    <property type="match status" value="1"/>
</dbReference>
<dbReference type="OrthoDB" id="2428500at2759"/>
<organism evidence="2 3">
    <name type="scientific">Racocetra fulgida</name>
    <dbReference type="NCBI Taxonomy" id="60492"/>
    <lineage>
        <taxon>Eukaryota</taxon>
        <taxon>Fungi</taxon>
        <taxon>Fungi incertae sedis</taxon>
        <taxon>Mucoromycota</taxon>
        <taxon>Glomeromycotina</taxon>
        <taxon>Glomeromycetes</taxon>
        <taxon>Diversisporales</taxon>
        <taxon>Gigasporaceae</taxon>
        <taxon>Racocetra</taxon>
    </lineage>
</organism>
<evidence type="ECO:0000313" key="3">
    <source>
        <dbReference type="Proteomes" id="UP000789396"/>
    </source>
</evidence>
<feature type="domain" description="Tc1-like transposase DDE" evidence="1">
    <location>
        <begin position="35"/>
        <end position="175"/>
    </location>
</feature>
<dbReference type="InterPro" id="IPR036397">
    <property type="entry name" value="RNaseH_sf"/>
</dbReference>
<dbReference type="InterPro" id="IPR038717">
    <property type="entry name" value="Tc1-like_DDE_dom"/>
</dbReference>
<evidence type="ECO:0000313" key="2">
    <source>
        <dbReference type="EMBL" id="CAG8550074.1"/>
    </source>
</evidence>
<dbReference type="Proteomes" id="UP000789396">
    <property type="component" value="Unassembled WGS sequence"/>
</dbReference>
<dbReference type="GO" id="GO:0003676">
    <property type="term" value="F:nucleic acid binding"/>
    <property type="evidence" value="ECO:0007669"/>
    <property type="project" value="InterPro"/>
</dbReference>
<accession>A0A9N9B461</accession>
<sequence>MTAIPDSRNSSTTIPNRREYIERILFDRIDLYNNTIYIDEAGFNYHLIHSRGRSLHGQPAVKRVINNRGKNLSIITAMNGHGILKFTPHLGSVNKAIFKRFLIQLKRLLPVNQKRYIILDNVKFHHSPEVTNVLRGTLHEIIYLPPYSLFLNPVEKVFSKVKNQVAKHRLENHESIIGRIEEAFDMITENDCINWITHTRSYFDHCLNEEEIEM</sequence>
<keyword evidence="3" id="KW-1185">Reference proteome</keyword>
<comment type="caution">
    <text evidence="2">The sequence shown here is derived from an EMBL/GenBank/DDBJ whole genome shotgun (WGS) entry which is preliminary data.</text>
</comment>
<gene>
    <name evidence="2" type="ORF">RFULGI_LOCUS4612</name>
</gene>
<dbReference type="PANTHER" id="PTHR46564">
    <property type="entry name" value="TRANSPOSASE"/>
    <property type="match status" value="1"/>
</dbReference>
<dbReference type="AlphaFoldDB" id="A0A9N9B461"/>
<dbReference type="EMBL" id="CAJVPZ010004682">
    <property type="protein sequence ID" value="CAG8550074.1"/>
    <property type="molecule type" value="Genomic_DNA"/>
</dbReference>
<evidence type="ECO:0000259" key="1">
    <source>
        <dbReference type="Pfam" id="PF13358"/>
    </source>
</evidence>
<name>A0A9N9B461_9GLOM</name>
<dbReference type="Gene3D" id="3.30.420.10">
    <property type="entry name" value="Ribonuclease H-like superfamily/Ribonuclease H"/>
    <property type="match status" value="1"/>
</dbReference>
<protein>
    <submittedName>
        <fullName evidence="2">7116_t:CDS:1</fullName>
    </submittedName>
</protein>
<reference evidence="2" key="1">
    <citation type="submission" date="2021-06" db="EMBL/GenBank/DDBJ databases">
        <authorList>
            <person name="Kallberg Y."/>
            <person name="Tangrot J."/>
            <person name="Rosling A."/>
        </authorList>
    </citation>
    <scope>NUCLEOTIDE SEQUENCE</scope>
    <source>
        <strain evidence="2">IN212</strain>
    </source>
</reference>
<dbReference type="PANTHER" id="PTHR46564:SF1">
    <property type="entry name" value="TRANSPOSASE"/>
    <property type="match status" value="1"/>
</dbReference>
<proteinExistence type="predicted"/>